<accession>A0A2R6NLY6</accession>
<dbReference type="Pfam" id="PF20175">
    <property type="entry name" value="Tra1_central"/>
    <property type="match status" value="1"/>
</dbReference>
<dbReference type="InterPro" id="IPR046807">
    <property type="entry name" value="Tra1_central"/>
</dbReference>
<evidence type="ECO:0000313" key="7">
    <source>
        <dbReference type="Proteomes" id="UP000186601"/>
    </source>
</evidence>
<dbReference type="GO" id="GO:0006355">
    <property type="term" value="P:regulation of DNA-templated transcription"/>
    <property type="evidence" value="ECO:0007669"/>
    <property type="project" value="TreeGrafter"/>
</dbReference>
<dbReference type="OrthoDB" id="5570127at2759"/>
<dbReference type="CDD" id="cd05163">
    <property type="entry name" value="PIKK_TRRAP"/>
    <property type="match status" value="1"/>
</dbReference>
<dbReference type="InterPro" id="IPR016024">
    <property type="entry name" value="ARM-type_fold"/>
</dbReference>
<evidence type="ECO:0000313" key="6">
    <source>
        <dbReference type="EMBL" id="PSR73405.1"/>
    </source>
</evidence>
<dbReference type="GO" id="GO:0006281">
    <property type="term" value="P:DNA repair"/>
    <property type="evidence" value="ECO:0007669"/>
    <property type="project" value="TreeGrafter"/>
</dbReference>
<reference evidence="6 7" key="1">
    <citation type="submission" date="2018-02" db="EMBL/GenBank/DDBJ databases">
        <title>Genome sequence of the basidiomycete white-rot fungus Phlebia centrifuga.</title>
        <authorList>
            <person name="Granchi Z."/>
            <person name="Peng M."/>
            <person name="de Vries R.P."/>
            <person name="Hilden K."/>
            <person name="Makela M.R."/>
            <person name="Grigoriev I."/>
            <person name="Riley R."/>
        </authorList>
    </citation>
    <scope>NUCLEOTIDE SEQUENCE [LARGE SCALE GENOMIC DNA]</scope>
    <source>
        <strain evidence="6 7">FBCC195</strain>
    </source>
</reference>
<dbReference type="SUPFAM" id="SSF48371">
    <property type="entry name" value="ARM repeat"/>
    <property type="match status" value="2"/>
</dbReference>
<dbReference type="Proteomes" id="UP000186601">
    <property type="component" value="Unassembled WGS sequence"/>
</dbReference>
<feature type="domain" description="FAT" evidence="5">
    <location>
        <begin position="2372"/>
        <end position="2928"/>
    </location>
</feature>
<feature type="domain" description="PI3K/PI4K catalytic" evidence="4">
    <location>
        <begin position="3194"/>
        <end position="3497"/>
    </location>
</feature>
<feature type="repeat" description="TPR" evidence="2">
    <location>
        <begin position="2771"/>
        <end position="2804"/>
    </location>
</feature>
<dbReference type="GO" id="GO:0000124">
    <property type="term" value="C:SAGA complex"/>
    <property type="evidence" value="ECO:0007669"/>
    <property type="project" value="TreeGrafter"/>
</dbReference>
<comment type="similarity">
    <text evidence="1">Belongs to the PI3/PI4-kinase family. TRA1 subfamily.</text>
</comment>
<dbReference type="InterPro" id="IPR003151">
    <property type="entry name" value="PIK-rel_kinase_FAT"/>
</dbReference>
<comment type="caution">
    <text evidence="6">The sequence shown here is derived from an EMBL/GenBank/DDBJ whole genome shotgun (WGS) entry which is preliminary data.</text>
</comment>
<evidence type="ECO:0000256" key="3">
    <source>
        <dbReference type="SAM" id="MobiDB-lite"/>
    </source>
</evidence>
<keyword evidence="2" id="KW-0802">TPR repeat</keyword>
<dbReference type="SMART" id="SM00146">
    <property type="entry name" value="PI3Kc"/>
    <property type="match status" value="1"/>
</dbReference>
<name>A0A2R6NLY6_9APHY</name>
<dbReference type="InterPro" id="IPR011009">
    <property type="entry name" value="Kinase-like_dom_sf"/>
</dbReference>
<dbReference type="Pfam" id="PF02259">
    <property type="entry name" value="FAT"/>
    <property type="match status" value="1"/>
</dbReference>
<evidence type="ECO:0000259" key="5">
    <source>
        <dbReference type="PROSITE" id="PS51189"/>
    </source>
</evidence>
<dbReference type="EMBL" id="MLYV02001076">
    <property type="protein sequence ID" value="PSR73405.1"/>
    <property type="molecule type" value="Genomic_DNA"/>
</dbReference>
<dbReference type="PROSITE" id="PS51189">
    <property type="entry name" value="FAT"/>
    <property type="match status" value="1"/>
</dbReference>
<feature type="region of interest" description="Disordered" evidence="3">
    <location>
        <begin position="2940"/>
        <end position="2999"/>
    </location>
</feature>
<protein>
    <submittedName>
        <fullName evidence="6">Uncharacterized protein</fullName>
    </submittedName>
</protein>
<evidence type="ECO:0000259" key="4">
    <source>
        <dbReference type="PROSITE" id="PS50290"/>
    </source>
</evidence>
<dbReference type="InterPro" id="IPR000403">
    <property type="entry name" value="PI3/4_kinase_cat_dom"/>
</dbReference>
<dbReference type="InterPro" id="IPR019734">
    <property type="entry name" value="TPR_rpt"/>
</dbReference>
<keyword evidence="7" id="KW-1185">Reference proteome</keyword>
<dbReference type="Pfam" id="PF00454">
    <property type="entry name" value="PI3_PI4_kinase"/>
    <property type="match status" value="1"/>
</dbReference>
<dbReference type="GO" id="GO:0035267">
    <property type="term" value="C:NuA4 histone acetyltransferase complex"/>
    <property type="evidence" value="ECO:0007669"/>
    <property type="project" value="TreeGrafter"/>
</dbReference>
<proteinExistence type="inferred from homology"/>
<dbReference type="InterPro" id="IPR046805">
    <property type="entry name" value="Tra1_ring"/>
</dbReference>
<dbReference type="PANTHER" id="PTHR11139:SF1">
    <property type="entry name" value="TRANSFORMATION_TRANSCRIPTION DOMAIN-ASSOCIATED PROTEIN"/>
    <property type="match status" value="1"/>
</dbReference>
<dbReference type="PROSITE" id="PS50005">
    <property type="entry name" value="TPR"/>
    <property type="match status" value="1"/>
</dbReference>
<evidence type="ECO:0000256" key="2">
    <source>
        <dbReference type="PROSITE-ProRule" id="PRU00339"/>
    </source>
</evidence>
<dbReference type="STRING" id="98765.A0A2R6NLY6"/>
<organism evidence="6 7">
    <name type="scientific">Hermanssonia centrifuga</name>
    <dbReference type="NCBI Taxonomy" id="98765"/>
    <lineage>
        <taxon>Eukaryota</taxon>
        <taxon>Fungi</taxon>
        <taxon>Dikarya</taxon>
        <taxon>Basidiomycota</taxon>
        <taxon>Agaricomycotina</taxon>
        <taxon>Agaricomycetes</taxon>
        <taxon>Polyporales</taxon>
        <taxon>Meruliaceae</taxon>
        <taxon>Hermanssonia</taxon>
    </lineage>
</organism>
<evidence type="ECO:0000256" key="1">
    <source>
        <dbReference type="ARBA" id="ARBA00007234"/>
    </source>
</evidence>
<gene>
    <name evidence="6" type="ORF">PHLCEN_2v10697</name>
</gene>
<dbReference type="GO" id="GO:0005634">
    <property type="term" value="C:nucleus"/>
    <property type="evidence" value="ECO:0007669"/>
    <property type="project" value="TreeGrafter"/>
</dbReference>
<dbReference type="InterPro" id="IPR014009">
    <property type="entry name" value="PIK_FAT"/>
</dbReference>
<dbReference type="PANTHER" id="PTHR11139">
    <property type="entry name" value="ATAXIA TELANGIECTASIA MUTATED ATM -RELATED"/>
    <property type="match status" value="1"/>
</dbReference>
<sequence length="3497" mass="395859">MDGFNLALLSSVTAQDLDIRASKITDPGIDLKTRHNVACELRELIDSVKDHDAVQAIPHMLPVLIDCLRSGEPSFQKDSLEFAFRRNLLEILHRIPTADVPREQVQPFATSMLQLVKVDNEENGVICCKAVLDLVRINRLMNDEVLNAIMEVLREVFRNMSGLAEEILSEDSPVINSNVALPSTRSFKVFAELAAIVVALVQFHRATVQTVLMESLPLFYEVLNVQSPAQQKAREDFENMGRHWSGMAPTIRNPSPYADLILGQVKLLSFLAFLLRGVHEQYEAETEQLLVIGLRLLQDCQATATVPRKEIMMIFRHFFGTNARRVLLPQIDKLLDERVILGTSLSSQESVRQAAFGSTADLLHHLRGDLTPAQLLRVSGVYLRHLHNPYLSNQIHVFSAKMIFNMIEVMVTKVSQQEAAKLLMTLLDASVDKLESSVVVLEEVLEQLERKKKGEPTDDTEYSEYVVIEKTRPVAGATYAVQKPEELLAELRLVFRAILHGFKATLIGLKKCDASPPDGTIISRVFEGCVRSTTLFVDSDTREVMSVLEEFSQVLLETNLHVFQEVWTRKVDFMFEMTRKLPFLMTVTQTLFTRDTTSPTLVAIILRFLIDRLDQLGDYDDQTAAVAIKWFKMVFGAVTLYPASNEPILAAHLGKLIMDCFPLAAKASKPTNYFHLLRALFRAIGGGGGKFEHLYREVLPLLPDMLECLSRQLRASDGVNRDMIVELCLTVPLRLTHLLPHLVYLMQPLAFALRGSPELVSQGLRTLELCIDNLTPDFLDPQLNTVLRELMEALHGHLKPLPASHHHAHTTIRILGKLGGRNRKLLERDPELKYHAHSNSAKVRLSFGGFSGSVELGSVASLAFNTLNSGRAGISYRVYAYDYLETCAILLLNEGVKGPDRAEVFVKCLEGIFDAIHLPELQERAENFITELSRLVFAAEIRRIANKDSAIRRYPGPLFACYLDALPHGLARDNLQEAKKAQELIASQTKELAGLVSSADLAVNDIKTTLYHMALRFSSLCLDDAWARKSAGCNGIRIMTEMTQMGVRWISERVVDLVRTLLHVLKDMPYDLPNDVSQVSDVLARVLQVSSADILSNHSDPTSPSRNTLVALTGIFFAELSGQNPIVRRAAQTCIEMLSQLTGKPIVELLMPHRERMLTAIYTKPLRALPFPIQIGMIEAVRYCLSLDPPLPELNDELLRLLHEALALADADDMALISRGNPRQAGLEVIKLRVACIKLLTASLPLTDFFSKQHQTRQRVTGVYFKSLYSPTPEVKDVAHEGLRMVLTHQARLPKELLQTGLRPILMNLADPKRLSIPGLEGLARLLELLTNYFKVEIGHKLLDHFRFVADPQMLQASSRLPLSENEGITKLVRLANIFHLLPSAANIFLENLVNAIVQTEAQMHFSSQSPFSEPLAKYLDRYPAEAIDFFMRHLQFPRHVRTLRSILQAELAPNLLKELVSRTGYIVTTFLGGRDPALMMPGLQLCSDMATLVPPWLEENDYAIQSILGLWRTEPPLSEDGSIPQADLTQRYGLMQSILMNALERTLRVDLVFELVVVFSRQLPVDLVRLSQFLYRHVALSSNLTYRRNVLVRFITWFGDPTHSWSHKTAALRFVITPTVLVHASHAPKDGLLDTDIVQWFHTRMWIPVLENAAFAGADDMFRVELLHLTTVMVQHYTNLLNDAKKDVIKCAFHCIASEDTIVKHTAYLLAARCLEAWEGSPEKFILTLWSGLLSRPHAESKAIIRQALDILAPVLERSQSPEAGFPPQWAKTTRRLLAEESGGWSQIGLIYGLMIRHPSLFYPVRALFVPHIVNNMSKLGFGPANAGTESRQLTLDVLQVVFEWEKKAEAFKLEHPESVARDPASGWSTPLASRESMVSYVLRLACVSTEPHPKTQILPRALTLLRSLVGPNGWPDVTIKLNFFTRPLQLNELNTELNLGQAQNTARVLQLVAAEKSDEWYIANVDILSQLVRKGMLTEDLPLQDALHPVFDRLMRLYPLPKEDEEPPANMSEFFAFVNATISESLRNSTSLRGALLMLRSVVQVNPERIQTFSAALMKLLQSKTKDHVQVAPSTSGFDNLVRLLIAVLEISQISIAHLGDQRKQLVMSAIFLVEKSKSGTLCRYLLDMARDWALNRKDGVPTMKEKANLIQKMTAFEKRGERGEPLFQSYLELIYDIYNDSSLRRTELTTRLEHPFLLGCRATDPSTRERFMDLLDTSVPRSLFSRMSYILGVQNWEALNDHNWIFLALHLLLGSVDGDIPLIPDRKVTLDTPPIASPFNLARSSTLIRPMQRLFFLDPQRAHEAWVSIFPSAWACLSRREQVDITHHMITLLSKEYHINQAEVRPNVIQTLLEGIYACSPPMILPPHLVKYLAKNFGAWHVALQVLESSLDYVRDDELIVRDTVYDSLAEVYAELGEDDLFYGLWRKRSLYPETNMALAFEQSGMWEQASSMYESAQNKARAGVIPFSEPEYCLWEDHWILAAEKLQQWDTLHELGRSDNNYELMLESAWRIKDWAENRDTLEEQINMLPESGTPRRRIFEAFIALLKMPAAVDKNTEFTRILEDAMQLSLRKWTSLPPHLSAAHVPLLQHFQQFVELQEAVQIFGSLSSTTASNLEKKSSDLKMVLQAWRERLPHACDDISIWSDLVAWRQNVFHAINKAYIPLIASTNQGNAPTGTTNTFGYRGYHETAWIINRFAHVARKHELLDVCFTSLSKIYTLPNIEISEAFLKLREQARCHYQKPGDLQAGLEVINNTNLMYFSTTQKAEFYTLKGMFHAKFERNDEANQAFGQAVQLDMQQPKAWAAWGKFNDRMFKERPTDMPLAANAVSCYLQAAGLYKNRKSRPLLTRVLWLLSVDDTQLSISRAFDTYKGDAAFWYWLTSIPQLCLSVSQREVKQARYILLNLAKLYPQALFFHLRTTREDLGVVKRQAQQVAAQRGTNGAQPQPTGASSVDTSRRESTQEGAADISGDAARPSTEDGVHSSPGLSRPVSDVTMNGATAIRNDSRGGNAVYPLRHSWDHIEEVGQILKTAFPLLIMSLETIVDQILQRFKATPEEEIYRLVCMLLQDALQQYVMRMSNPDDEGALLPQTEAQLSRLAPNLSGHARKDYDEDFLKSKPTLYEYIQRLQVWRDKYEKHLSTRPRVQSLDVLSHYLTDFQHGKFDEIEVPGQYTEDKDSNQSFVRIQKFDPKFENCRAQGYCYRRFTVHGHDNSKTSFAVQLPAGRHCRREEKVTQLFRTMNGALYRQKESHKRNLHFHLPVAVPCGPAMRLIQNDSSYVTFGDIYEEYCEEVGIGREDPIFLVVEKVKQSMKEFKKMMGRPFNRGDIINLKRDLFGEIQAKLVPENIMTRYLIRTMDGPSELWRMRKQFALQLASTSFMTYVLCLTSRLPSRFQLSRATGQITMSEILPGQAQQAPLLASADAVPFRFTPNMQHVIGPVLTEGILAPSIMAIARCLTEPEASSNGLITLWTTANKQRFVPVRFGITVVFVRP</sequence>
<dbReference type="Pfam" id="PF20206">
    <property type="entry name" value="Tra1_ring"/>
    <property type="match status" value="1"/>
</dbReference>
<dbReference type="SUPFAM" id="SSF56112">
    <property type="entry name" value="Protein kinase-like (PK-like)"/>
    <property type="match status" value="1"/>
</dbReference>
<dbReference type="InterPro" id="IPR050517">
    <property type="entry name" value="DDR_Repair_Kinase"/>
</dbReference>
<feature type="compositionally biased region" description="Polar residues" evidence="3">
    <location>
        <begin position="2944"/>
        <end position="2959"/>
    </location>
</feature>
<dbReference type="PROSITE" id="PS50290">
    <property type="entry name" value="PI3_4_KINASE_3"/>
    <property type="match status" value="1"/>
</dbReference>